<dbReference type="EMBL" id="DXDC01000053">
    <property type="protein sequence ID" value="HIY65035.1"/>
    <property type="molecule type" value="Genomic_DNA"/>
</dbReference>
<dbReference type="AlphaFoldDB" id="A0A9D1YSY6"/>
<reference evidence="1" key="1">
    <citation type="journal article" date="2021" name="PeerJ">
        <title>Extensive microbial diversity within the chicken gut microbiome revealed by metagenomics and culture.</title>
        <authorList>
            <person name="Gilroy R."/>
            <person name="Ravi A."/>
            <person name="Getino M."/>
            <person name="Pursley I."/>
            <person name="Horton D.L."/>
            <person name="Alikhan N.F."/>
            <person name="Baker D."/>
            <person name="Gharbi K."/>
            <person name="Hall N."/>
            <person name="Watson M."/>
            <person name="Adriaenssens E.M."/>
            <person name="Foster-Nyarko E."/>
            <person name="Jarju S."/>
            <person name="Secka A."/>
            <person name="Antonio M."/>
            <person name="Oren A."/>
            <person name="Chaudhuri R.R."/>
            <person name="La Ragione R."/>
            <person name="Hildebrand F."/>
            <person name="Pallen M.J."/>
        </authorList>
    </citation>
    <scope>NUCLEOTIDE SEQUENCE</scope>
    <source>
        <strain evidence="1">ChiGjej1B1-98</strain>
    </source>
</reference>
<reference evidence="1" key="2">
    <citation type="submission" date="2021-04" db="EMBL/GenBank/DDBJ databases">
        <authorList>
            <person name="Gilroy R."/>
        </authorList>
    </citation>
    <scope>NUCLEOTIDE SEQUENCE</scope>
    <source>
        <strain evidence="1">ChiGjej1B1-98</strain>
    </source>
</reference>
<dbReference type="InterPro" id="IPR032710">
    <property type="entry name" value="NTF2-like_dom_sf"/>
</dbReference>
<proteinExistence type="predicted"/>
<name>A0A9D1YSY6_9MICO</name>
<evidence type="ECO:0000313" key="1">
    <source>
        <dbReference type="EMBL" id="HIY65035.1"/>
    </source>
</evidence>
<comment type="caution">
    <text evidence="1">The sequence shown here is derived from an EMBL/GenBank/DDBJ whole genome shotgun (WGS) entry which is preliminary data.</text>
</comment>
<evidence type="ECO:0000313" key="2">
    <source>
        <dbReference type="Proteomes" id="UP000824005"/>
    </source>
</evidence>
<gene>
    <name evidence="1" type="ORF">H9830_02000</name>
</gene>
<dbReference type="Proteomes" id="UP000824005">
    <property type="component" value="Unassembled WGS sequence"/>
</dbReference>
<protein>
    <recommendedName>
        <fullName evidence="3">SnoaL-like domain-containing protein</fullName>
    </recommendedName>
</protein>
<evidence type="ECO:0008006" key="3">
    <source>
        <dbReference type="Google" id="ProtNLM"/>
    </source>
</evidence>
<organism evidence="1 2">
    <name type="scientific">Candidatus Agrococcus pullicola</name>
    <dbReference type="NCBI Taxonomy" id="2838429"/>
    <lineage>
        <taxon>Bacteria</taxon>
        <taxon>Bacillati</taxon>
        <taxon>Actinomycetota</taxon>
        <taxon>Actinomycetes</taxon>
        <taxon>Micrococcales</taxon>
        <taxon>Microbacteriaceae</taxon>
        <taxon>Agrococcus</taxon>
    </lineage>
</organism>
<accession>A0A9D1YSY6</accession>
<sequence>MKITLPSDCGNAPRIGIVSDFVVSWAKNDEDAVATWLSDSTSWSEVGGDTYQGSDIAESLRPVFTPEHVEVLSVVTHGRLAACDGYFEADGVRVHFSHMFRFASTAKTARIADIRTYAIETRD</sequence>
<dbReference type="Gene3D" id="3.10.450.50">
    <property type="match status" value="1"/>
</dbReference>
<dbReference type="SUPFAM" id="SSF54427">
    <property type="entry name" value="NTF2-like"/>
    <property type="match status" value="1"/>
</dbReference>